<evidence type="ECO:0000256" key="2">
    <source>
        <dbReference type="SAM" id="Phobius"/>
    </source>
</evidence>
<keyword evidence="4" id="KW-1185">Reference proteome</keyword>
<reference evidence="3 4" key="1">
    <citation type="journal article" date="2020" name="Nature">
        <title>Six reference-quality genomes reveal evolution of bat adaptations.</title>
        <authorList>
            <person name="Jebb D."/>
            <person name="Huang Z."/>
            <person name="Pippel M."/>
            <person name="Hughes G.M."/>
            <person name="Lavrichenko K."/>
            <person name="Devanna P."/>
            <person name="Winkler S."/>
            <person name="Jermiin L.S."/>
            <person name="Skirmuntt E.C."/>
            <person name="Katzourakis A."/>
            <person name="Burkitt-Gray L."/>
            <person name="Ray D.A."/>
            <person name="Sullivan K.A.M."/>
            <person name="Roscito J.G."/>
            <person name="Kirilenko B.M."/>
            <person name="Davalos L.M."/>
            <person name="Corthals A.P."/>
            <person name="Power M.L."/>
            <person name="Jones G."/>
            <person name="Ransome R.D."/>
            <person name="Dechmann D.K.N."/>
            <person name="Locatelli A.G."/>
            <person name="Puechmaille S.J."/>
            <person name="Fedrigo O."/>
            <person name="Jarvis E.D."/>
            <person name="Hiller M."/>
            <person name="Vernes S.C."/>
            <person name="Myers E.W."/>
            <person name="Teeling E.C."/>
        </authorList>
    </citation>
    <scope>NUCLEOTIDE SEQUENCE [LARGE SCALE GENOMIC DNA]</scope>
    <source>
        <strain evidence="3">MPipKuh1</strain>
        <tissue evidence="3">Flight muscle</tissue>
    </source>
</reference>
<sequence length="263" mass="28962">MSTSVSFPSGTPIIRILFCFVLSQSSRRLSSYFLIFFSRSCSTWVFFSILSSSSLMRSSASSSLLLMLSIEFFMVAMSFFISSWFFFSSSWFFLISSWLLSNFSSILFSHPMIITLNSCSDRLLASDSLTSFSGDACFSFTCGLCFCLPMASLFRMSGYVVFLLLSVGDRRAPLNPRVCADSGFSAARWTSPLGFSRPQRSYSFPGKVAEPPSRSPPLAAALSSPPPPPPWQCWPPGQEILSSGQLPTFLENSAAPQLPINIP</sequence>
<feature type="region of interest" description="Disordered" evidence="1">
    <location>
        <begin position="205"/>
        <end position="246"/>
    </location>
</feature>
<feature type="transmembrane region" description="Helical" evidence="2">
    <location>
        <begin position="32"/>
        <end position="52"/>
    </location>
</feature>
<keyword evidence="2" id="KW-0472">Membrane</keyword>
<comment type="caution">
    <text evidence="3">The sequence shown here is derived from an EMBL/GenBank/DDBJ whole genome shotgun (WGS) entry which is preliminary data.</text>
</comment>
<gene>
    <name evidence="3" type="ORF">mPipKuh1_008923</name>
</gene>
<protein>
    <submittedName>
        <fullName evidence="3">Uncharacterized protein</fullName>
    </submittedName>
</protein>
<name>A0A7J8A844_PIPKU</name>
<organism evidence="3 4">
    <name type="scientific">Pipistrellus kuhlii</name>
    <name type="common">Kuhl's pipistrelle</name>
    <dbReference type="NCBI Taxonomy" id="59472"/>
    <lineage>
        <taxon>Eukaryota</taxon>
        <taxon>Metazoa</taxon>
        <taxon>Chordata</taxon>
        <taxon>Craniata</taxon>
        <taxon>Vertebrata</taxon>
        <taxon>Euteleostomi</taxon>
        <taxon>Mammalia</taxon>
        <taxon>Eutheria</taxon>
        <taxon>Laurasiatheria</taxon>
        <taxon>Chiroptera</taxon>
        <taxon>Yangochiroptera</taxon>
        <taxon>Vespertilionidae</taxon>
        <taxon>Pipistrellus</taxon>
    </lineage>
</organism>
<keyword evidence="2" id="KW-1133">Transmembrane helix</keyword>
<feature type="transmembrane region" description="Helical" evidence="2">
    <location>
        <begin position="137"/>
        <end position="165"/>
    </location>
</feature>
<accession>A0A7J8A844</accession>
<dbReference type="EMBL" id="JACAGB010000002">
    <property type="protein sequence ID" value="KAF6382561.1"/>
    <property type="molecule type" value="Genomic_DNA"/>
</dbReference>
<feature type="transmembrane region" description="Helical" evidence="2">
    <location>
        <begin position="64"/>
        <end position="85"/>
    </location>
</feature>
<proteinExistence type="predicted"/>
<feature type="transmembrane region" description="Helical" evidence="2">
    <location>
        <begin position="91"/>
        <end position="116"/>
    </location>
</feature>
<evidence type="ECO:0000313" key="4">
    <source>
        <dbReference type="Proteomes" id="UP000558488"/>
    </source>
</evidence>
<evidence type="ECO:0000313" key="3">
    <source>
        <dbReference type="EMBL" id="KAF6382561.1"/>
    </source>
</evidence>
<feature type="compositionally biased region" description="Pro residues" evidence="1">
    <location>
        <begin position="224"/>
        <end position="233"/>
    </location>
</feature>
<evidence type="ECO:0000256" key="1">
    <source>
        <dbReference type="SAM" id="MobiDB-lite"/>
    </source>
</evidence>
<dbReference type="AlphaFoldDB" id="A0A7J8A844"/>
<keyword evidence="2" id="KW-0812">Transmembrane</keyword>
<dbReference type="Proteomes" id="UP000558488">
    <property type="component" value="Unassembled WGS sequence"/>
</dbReference>